<reference evidence="4" key="2">
    <citation type="submission" date="2025-09" db="UniProtKB">
        <authorList>
            <consortium name="Ensembl"/>
        </authorList>
    </citation>
    <scope>IDENTIFICATION</scope>
</reference>
<dbReference type="FunFam" id="3.30.420.10:FF:000063">
    <property type="entry name" value="Retrovirus-related Pol polyprotein from transposon 297-like Protein"/>
    <property type="match status" value="1"/>
</dbReference>
<dbReference type="GO" id="GO:0003676">
    <property type="term" value="F:nucleic acid binding"/>
    <property type="evidence" value="ECO:0007669"/>
    <property type="project" value="InterPro"/>
</dbReference>
<dbReference type="PANTHER" id="PTHR37984">
    <property type="entry name" value="PROTEIN CBG26694"/>
    <property type="match status" value="1"/>
</dbReference>
<dbReference type="PROSITE" id="PS50994">
    <property type="entry name" value="INTEGRASE"/>
    <property type="match status" value="1"/>
</dbReference>
<feature type="region of interest" description="Disordered" evidence="2">
    <location>
        <begin position="305"/>
        <end position="326"/>
    </location>
</feature>
<evidence type="ECO:0000259" key="3">
    <source>
        <dbReference type="PROSITE" id="PS50994"/>
    </source>
</evidence>
<name>A0A8C1IJH3_CYPCA</name>
<dbReference type="SUPFAM" id="SSF53098">
    <property type="entry name" value="Ribonuclease H-like"/>
    <property type="match status" value="1"/>
</dbReference>
<organism evidence="4 5">
    <name type="scientific">Cyprinus carpio</name>
    <name type="common">Common carp</name>
    <dbReference type="NCBI Taxonomy" id="7962"/>
    <lineage>
        <taxon>Eukaryota</taxon>
        <taxon>Metazoa</taxon>
        <taxon>Chordata</taxon>
        <taxon>Craniata</taxon>
        <taxon>Vertebrata</taxon>
        <taxon>Euteleostomi</taxon>
        <taxon>Actinopterygii</taxon>
        <taxon>Neopterygii</taxon>
        <taxon>Teleostei</taxon>
        <taxon>Ostariophysi</taxon>
        <taxon>Cypriniformes</taxon>
        <taxon>Cyprinidae</taxon>
        <taxon>Cyprininae</taxon>
        <taxon>Cyprinus</taxon>
    </lineage>
</organism>
<dbReference type="Gene3D" id="3.30.420.10">
    <property type="entry name" value="Ribonuclease H-like superfamily/Ribonuclease H"/>
    <property type="match status" value="1"/>
</dbReference>
<sequence length="345" mass="39510">MRSDILQRLHSGHQGIVKCRERARCSVWWPGLSQEIQQLVNSCKDCLESRPTQRKEPLLTTPLPDRPWERIGADICEVNKQHYLVVVDYFSRYIDIAHLQNLSGETTRACLKNMFARWGCPNVLFTDNGPQFCGSAFKDFARNYDFQHITSSPYYAQSNGEAERAVQTAKRILKQSDPFIALMSYRSTPLQATGASPAQLMMGRQIRTTVPTLESHLRPEWPDLRRVRKADQKAKRTYRNYYNKRNSVRTLPEIPPGTPVAVKLDAERGWIRSGTILRKCESPRSYLIQSETGVLRRNRRHLMPTVSDTEPASNSVQPTQNEVHGQDQLATKPDNLLFFPLPSTV</sequence>
<reference evidence="4" key="1">
    <citation type="submission" date="2025-08" db="UniProtKB">
        <authorList>
            <consortium name="Ensembl"/>
        </authorList>
    </citation>
    <scope>IDENTIFICATION</scope>
</reference>
<dbReference type="Proteomes" id="UP000694427">
    <property type="component" value="Unplaced"/>
</dbReference>
<dbReference type="InterPro" id="IPR036397">
    <property type="entry name" value="RNaseH_sf"/>
</dbReference>
<feature type="domain" description="Integrase catalytic" evidence="3">
    <location>
        <begin position="63"/>
        <end position="267"/>
    </location>
</feature>
<dbReference type="AlphaFoldDB" id="A0A8C1IJH3"/>
<protein>
    <recommendedName>
        <fullName evidence="1">Gypsy retrotransposon integrase-like protein 1</fullName>
    </recommendedName>
</protein>
<dbReference type="InterPro" id="IPR050951">
    <property type="entry name" value="Retrovirus_Pol_polyprotein"/>
</dbReference>
<evidence type="ECO:0000313" key="5">
    <source>
        <dbReference type="Proteomes" id="UP000694427"/>
    </source>
</evidence>
<evidence type="ECO:0000256" key="2">
    <source>
        <dbReference type="SAM" id="MobiDB-lite"/>
    </source>
</evidence>
<evidence type="ECO:0000313" key="4">
    <source>
        <dbReference type="Ensembl" id="ENSCCRP00010018559.1"/>
    </source>
</evidence>
<dbReference type="Ensembl" id="ENSCCRT00010020258.1">
    <property type="protein sequence ID" value="ENSCCRP00010018559.1"/>
    <property type="gene ID" value="ENSCCRG00010007945.1"/>
</dbReference>
<dbReference type="Gene3D" id="1.10.340.70">
    <property type="match status" value="1"/>
</dbReference>
<keyword evidence="5" id="KW-1185">Reference proteome</keyword>
<dbReference type="Pfam" id="PF17921">
    <property type="entry name" value="Integrase_H2C2"/>
    <property type="match status" value="1"/>
</dbReference>
<dbReference type="InterPro" id="IPR012337">
    <property type="entry name" value="RNaseH-like_sf"/>
</dbReference>
<dbReference type="InterPro" id="IPR041588">
    <property type="entry name" value="Integrase_H2C2"/>
</dbReference>
<dbReference type="InterPro" id="IPR001584">
    <property type="entry name" value="Integrase_cat-core"/>
</dbReference>
<dbReference type="PANTHER" id="PTHR37984:SF9">
    <property type="entry name" value="INTEGRASE CATALYTIC DOMAIN-CONTAINING PROTEIN"/>
    <property type="match status" value="1"/>
</dbReference>
<dbReference type="GO" id="GO:0015074">
    <property type="term" value="P:DNA integration"/>
    <property type="evidence" value="ECO:0007669"/>
    <property type="project" value="InterPro"/>
</dbReference>
<accession>A0A8C1IJH3</accession>
<dbReference type="Pfam" id="PF00665">
    <property type="entry name" value="rve"/>
    <property type="match status" value="1"/>
</dbReference>
<feature type="compositionally biased region" description="Polar residues" evidence="2">
    <location>
        <begin position="306"/>
        <end position="323"/>
    </location>
</feature>
<proteinExistence type="predicted"/>
<evidence type="ECO:0000256" key="1">
    <source>
        <dbReference type="ARBA" id="ARBA00039658"/>
    </source>
</evidence>